<keyword evidence="1" id="KW-1133">Transmembrane helix</keyword>
<dbReference type="AlphaFoldDB" id="R0KRQ7"/>
<dbReference type="HOGENOM" id="CLU_2886373_0_0_1"/>
<name>R0KRQ7_NOSB1</name>
<dbReference type="VEuPathDB" id="MicrosporidiaDB:NBO_73g0007"/>
<keyword evidence="3" id="KW-1185">Reference proteome</keyword>
<dbReference type="Proteomes" id="UP000016927">
    <property type="component" value="Unassembled WGS sequence"/>
</dbReference>
<evidence type="ECO:0000313" key="3">
    <source>
        <dbReference type="Proteomes" id="UP000016927"/>
    </source>
</evidence>
<proteinExistence type="predicted"/>
<sequence length="63" mass="7349">MKKIFINFQKCNLLNVLSPFTFITPFIFPSLPHFPYPLPTFLDFPPLSCIFSLPHKTHITLIN</sequence>
<feature type="transmembrane region" description="Helical" evidence="1">
    <location>
        <begin position="12"/>
        <end position="31"/>
    </location>
</feature>
<keyword evidence="1" id="KW-0472">Membrane</keyword>
<reference evidence="2 3" key="1">
    <citation type="journal article" date="2013" name="BMC Genomics">
        <title>Comparative genomics of parasitic silkworm microsporidia reveal an association between genome expansion and host adaptation.</title>
        <authorList>
            <person name="Pan G."/>
            <person name="Xu J."/>
            <person name="Li T."/>
            <person name="Xia Q."/>
            <person name="Liu S.L."/>
            <person name="Zhang G."/>
            <person name="Li S."/>
            <person name="Li C."/>
            <person name="Liu H."/>
            <person name="Yang L."/>
            <person name="Liu T."/>
            <person name="Zhang X."/>
            <person name="Wu Z."/>
            <person name="Fan W."/>
            <person name="Dang X."/>
            <person name="Xiang H."/>
            <person name="Tao M."/>
            <person name="Li Y."/>
            <person name="Hu J."/>
            <person name="Li Z."/>
            <person name="Lin L."/>
            <person name="Luo J."/>
            <person name="Geng L."/>
            <person name="Wang L."/>
            <person name="Long M."/>
            <person name="Wan Y."/>
            <person name="He N."/>
            <person name="Zhang Z."/>
            <person name="Lu C."/>
            <person name="Keeling P.J."/>
            <person name="Wang J."/>
            <person name="Xiang Z."/>
            <person name="Zhou Z."/>
        </authorList>
    </citation>
    <scope>NUCLEOTIDE SEQUENCE [LARGE SCALE GENOMIC DNA]</scope>
    <source>
        <strain evidence="3">CQ1 / CVCC 102059</strain>
    </source>
</reference>
<evidence type="ECO:0000313" key="2">
    <source>
        <dbReference type="EMBL" id="EOB13441.1"/>
    </source>
</evidence>
<gene>
    <name evidence="2" type="ORF">NBO_73g0007</name>
</gene>
<protein>
    <submittedName>
        <fullName evidence="2">Uncharacterized protein</fullName>
    </submittedName>
</protein>
<organism evidence="2 3">
    <name type="scientific">Nosema bombycis (strain CQ1 / CVCC 102059)</name>
    <name type="common">Microsporidian parasite</name>
    <name type="synonym">Pebrine of silkworm</name>
    <dbReference type="NCBI Taxonomy" id="578461"/>
    <lineage>
        <taxon>Eukaryota</taxon>
        <taxon>Fungi</taxon>
        <taxon>Fungi incertae sedis</taxon>
        <taxon>Microsporidia</taxon>
        <taxon>Nosematidae</taxon>
        <taxon>Nosema</taxon>
    </lineage>
</organism>
<dbReference type="EMBL" id="KB908981">
    <property type="protein sequence ID" value="EOB13441.1"/>
    <property type="molecule type" value="Genomic_DNA"/>
</dbReference>
<keyword evidence="1" id="KW-0812">Transmembrane</keyword>
<evidence type="ECO:0000256" key="1">
    <source>
        <dbReference type="SAM" id="Phobius"/>
    </source>
</evidence>
<accession>R0KRQ7</accession>